<feature type="non-terminal residue" evidence="3">
    <location>
        <position position="103"/>
    </location>
</feature>
<gene>
    <name evidence="3" type="ORF">HaLaN_33075</name>
</gene>
<dbReference type="InterPro" id="IPR036291">
    <property type="entry name" value="NAD(P)-bd_dom_sf"/>
</dbReference>
<dbReference type="Pfam" id="PF03807">
    <property type="entry name" value="F420_oxidored"/>
    <property type="match status" value="1"/>
</dbReference>
<dbReference type="Gene3D" id="3.40.50.720">
    <property type="entry name" value="NAD(P)-binding Rossmann-like Domain"/>
    <property type="match status" value="1"/>
</dbReference>
<reference evidence="3 4" key="1">
    <citation type="submission" date="2020-02" db="EMBL/GenBank/DDBJ databases">
        <title>Draft genome sequence of Haematococcus lacustris strain NIES-144.</title>
        <authorList>
            <person name="Morimoto D."/>
            <person name="Nakagawa S."/>
            <person name="Yoshida T."/>
            <person name="Sawayama S."/>
        </authorList>
    </citation>
    <scope>NUCLEOTIDE SEQUENCE [LARGE SCALE GENOMIC DNA]</scope>
    <source>
        <strain evidence="3 4">NIES-144</strain>
    </source>
</reference>
<organism evidence="3 4">
    <name type="scientific">Haematococcus lacustris</name>
    <name type="common">Green alga</name>
    <name type="synonym">Haematococcus pluvialis</name>
    <dbReference type="NCBI Taxonomy" id="44745"/>
    <lineage>
        <taxon>Eukaryota</taxon>
        <taxon>Viridiplantae</taxon>
        <taxon>Chlorophyta</taxon>
        <taxon>core chlorophytes</taxon>
        <taxon>Chlorophyceae</taxon>
        <taxon>CS clade</taxon>
        <taxon>Chlamydomonadales</taxon>
        <taxon>Haematococcaceae</taxon>
        <taxon>Haematococcus</taxon>
    </lineage>
</organism>
<evidence type="ECO:0000259" key="2">
    <source>
        <dbReference type="Pfam" id="PF03807"/>
    </source>
</evidence>
<dbReference type="PANTHER" id="PTHR14239">
    <property type="entry name" value="DUDULIN-RELATED"/>
    <property type="match status" value="1"/>
</dbReference>
<dbReference type="Proteomes" id="UP000485058">
    <property type="component" value="Unassembled WGS sequence"/>
</dbReference>
<dbReference type="AlphaFoldDB" id="A0A6A0AL88"/>
<evidence type="ECO:0000313" key="3">
    <source>
        <dbReference type="EMBL" id="GFH33670.1"/>
    </source>
</evidence>
<protein>
    <submittedName>
        <fullName evidence="3">Metalloreductase STEAP3</fullName>
    </submittedName>
</protein>
<name>A0A6A0AL88_HAELA</name>
<dbReference type="InterPro" id="IPR028939">
    <property type="entry name" value="P5C_Rdtase_cat_N"/>
</dbReference>
<feature type="domain" description="Pyrroline-5-carboxylate reductase catalytic N-terminal" evidence="2">
    <location>
        <begin position="5"/>
        <end position="96"/>
    </location>
</feature>
<evidence type="ECO:0000256" key="1">
    <source>
        <dbReference type="ARBA" id="ARBA00023002"/>
    </source>
</evidence>
<sequence length="103" mass="9977">MPLSVAIIGTGGVGKAIGGNLAKRGVKVVFGSRDPAAARAKVAEGIKVATVPEAISESAVVLLALPGAHDPAGLEQTVAGLGPGVAGKVVLDAMNPLSAYPGL</sequence>
<keyword evidence="4" id="KW-1185">Reference proteome</keyword>
<dbReference type="InterPro" id="IPR051267">
    <property type="entry name" value="STEAP_metalloreductase"/>
</dbReference>
<proteinExistence type="predicted"/>
<comment type="caution">
    <text evidence="3">The sequence shown here is derived from an EMBL/GenBank/DDBJ whole genome shotgun (WGS) entry which is preliminary data.</text>
</comment>
<evidence type="ECO:0000313" key="4">
    <source>
        <dbReference type="Proteomes" id="UP000485058"/>
    </source>
</evidence>
<dbReference type="GO" id="GO:0016491">
    <property type="term" value="F:oxidoreductase activity"/>
    <property type="evidence" value="ECO:0007669"/>
    <property type="project" value="UniProtKB-KW"/>
</dbReference>
<dbReference type="EMBL" id="BLLF01009285">
    <property type="protein sequence ID" value="GFH33670.1"/>
    <property type="molecule type" value="Genomic_DNA"/>
</dbReference>
<accession>A0A6A0AL88</accession>
<dbReference type="SUPFAM" id="SSF51735">
    <property type="entry name" value="NAD(P)-binding Rossmann-fold domains"/>
    <property type="match status" value="1"/>
</dbReference>
<keyword evidence="1" id="KW-0560">Oxidoreductase</keyword>